<keyword evidence="3" id="KW-1185">Reference proteome</keyword>
<evidence type="ECO:0000313" key="3">
    <source>
        <dbReference type="Proteomes" id="UP000237105"/>
    </source>
</evidence>
<dbReference type="AlphaFoldDB" id="A0A2P5BW51"/>
<protein>
    <submittedName>
        <fullName evidence="2">S-locus glycoprotein domain containing protein</fullName>
    </submittedName>
</protein>
<accession>A0A2P5BW51</accession>
<evidence type="ECO:0000259" key="1">
    <source>
        <dbReference type="PROSITE" id="PS50948"/>
    </source>
</evidence>
<organism evidence="2 3">
    <name type="scientific">Parasponia andersonii</name>
    <name type="common">Sponia andersonii</name>
    <dbReference type="NCBI Taxonomy" id="3476"/>
    <lineage>
        <taxon>Eukaryota</taxon>
        <taxon>Viridiplantae</taxon>
        <taxon>Streptophyta</taxon>
        <taxon>Embryophyta</taxon>
        <taxon>Tracheophyta</taxon>
        <taxon>Spermatophyta</taxon>
        <taxon>Magnoliopsida</taxon>
        <taxon>eudicotyledons</taxon>
        <taxon>Gunneridae</taxon>
        <taxon>Pentapetalae</taxon>
        <taxon>rosids</taxon>
        <taxon>fabids</taxon>
        <taxon>Rosales</taxon>
        <taxon>Cannabaceae</taxon>
        <taxon>Parasponia</taxon>
    </lineage>
</organism>
<dbReference type="Proteomes" id="UP000237105">
    <property type="component" value="Unassembled WGS sequence"/>
</dbReference>
<sequence length="203" mass="22962">MDIRWLPQLLIFMGSTKNIRIGPWNGADLSGLNVVSSYSVLKPVLIFNETEAYFMFEPNLDSVVSWITVNSAGHAQLLTLQNGSNQWGVRYHFHLINVTIMDTAAVARGRPLECHKGEGFIKREVKLPDLLEFWLNKDMSLEECKEGCLKNCSCTAYANSDITNGGSGCLMRFGDIIDLREHRIKVRTQQDVYIRMSALDMSK</sequence>
<reference evidence="3" key="1">
    <citation type="submission" date="2016-06" db="EMBL/GenBank/DDBJ databases">
        <title>Parallel loss of symbiosis genes in relatives of nitrogen-fixing non-legume Parasponia.</title>
        <authorList>
            <person name="Van Velzen R."/>
            <person name="Holmer R."/>
            <person name="Bu F."/>
            <person name="Rutten L."/>
            <person name="Van Zeijl A."/>
            <person name="Liu W."/>
            <person name="Santuari L."/>
            <person name="Cao Q."/>
            <person name="Sharma T."/>
            <person name="Shen D."/>
            <person name="Roswanjaya Y."/>
            <person name="Wardhani T."/>
            <person name="Kalhor M.S."/>
            <person name="Jansen J."/>
            <person name="Van den Hoogen J."/>
            <person name="Gungor B."/>
            <person name="Hartog M."/>
            <person name="Hontelez J."/>
            <person name="Verver J."/>
            <person name="Yang W.-C."/>
            <person name="Schijlen E."/>
            <person name="Repin R."/>
            <person name="Schilthuizen M."/>
            <person name="Schranz E."/>
            <person name="Heidstra R."/>
            <person name="Miyata K."/>
            <person name="Fedorova E."/>
            <person name="Kohlen W."/>
            <person name="Bisseling T."/>
            <person name="Smit S."/>
            <person name="Geurts R."/>
        </authorList>
    </citation>
    <scope>NUCLEOTIDE SEQUENCE [LARGE SCALE GENOMIC DNA]</scope>
    <source>
        <strain evidence="3">cv. WU1-14</strain>
    </source>
</reference>
<dbReference type="PANTHER" id="PTHR32444">
    <property type="entry name" value="BULB-TYPE LECTIN DOMAIN-CONTAINING PROTEIN"/>
    <property type="match status" value="1"/>
</dbReference>
<dbReference type="PROSITE" id="PS50948">
    <property type="entry name" value="PAN"/>
    <property type="match status" value="1"/>
</dbReference>
<dbReference type="STRING" id="3476.A0A2P5BW51"/>
<proteinExistence type="predicted"/>
<dbReference type="CDD" id="cd01098">
    <property type="entry name" value="PAN_AP_plant"/>
    <property type="match status" value="1"/>
</dbReference>
<gene>
    <name evidence="2" type="ORF">PanWU01x14_205630</name>
</gene>
<evidence type="ECO:0000313" key="2">
    <source>
        <dbReference type="EMBL" id="PON53027.1"/>
    </source>
</evidence>
<dbReference type="Pfam" id="PF08276">
    <property type="entry name" value="PAN_2"/>
    <property type="match status" value="1"/>
</dbReference>
<dbReference type="EMBL" id="JXTB01000212">
    <property type="protein sequence ID" value="PON53027.1"/>
    <property type="molecule type" value="Genomic_DNA"/>
</dbReference>
<dbReference type="InterPro" id="IPR003609">
    <property type="entry name" value="Pan_app"/>
</dbReference>
<comment type="caution">
    <text evidence="2">The sequence shown here is derived from an EMBL/GenBank/DDBJ whole genome shotgun (WGS) entry which is preliminary data.</text>
</comment>
<name>A0A2P5BW51_PARAD</name>
<dbReference type="SMART" id="SM00473">
    <property type="entry name" value="PAN_AP"/>
    <property type="match status" value="1"/>
</dbReference>
<dbReference type="OrthoDB" id="1910371at2759"/>
<dbReference type="PANTHER" id="PTHR32444:SF118">
    <property type="entry name" value="OS09G0551150 PROTEIN"/>
    <property type="match status" value="1"/>
</dbReference>
<feature type="domain" description="Apple" evidence="1">
    <location>
        <begin position="114"/>
        <end position="197"/>
    </location>
</feature>